<feature type="transmembrane region" description="Helical" evidence="1">
    <location>
        <begin position="24"/>
        <end position="45"/>
    </location>
</feature>
<keyword evidence="1" id="KW-0472">Membrane</keyword>
<evidence type="ECO:0008006" key="4">
    <source>
        <dbReference type="Google" id="ProtNLM"/>
    </source>
</evidence>
<sequence>MQAERTSRRRRTTLRDWIPDQPGAWVMALAPALAGAICGTAAAVARPSPQSVFPATAAGWWVLACWALCYCLEFTTARWLKSHCASRYLPPALGYGIALAAIGLPFLITHVDVLVWAPVYVVLAVMAFTGAWLRRERSLWANAAAVVAASLMSMITFHYAAHSPSIPQVSLPGLVLAPCFAATQFGSVLFVKTMIRERGKRSYVVASWLWHAALLAWLIPANRSPYLVIMGVVLLARAIALPLVARTQTIKPVIVGITECFASLIAFGCILGNALMYIPHI</sequence>
<feature type="transmembrane region" description="Helical" evidence="1">
    <location>
        <begin position="140"/>
        <end position="161"/>
    </location>
</feature>
<comment type="caution">
    <text evidence="2">The sequence shown here is derived from an EMBL/GenBank/DDBJ whole genome shotgun (WGS) entry which is preliminary data.</text>
</comment>
<feature type="transmembrane region" description="Helical" evidence="1">
    <location>
        <begin position="226"/>
        <end position="245"/>
    </location>
</feature>
<reference evidence="2 3" key="1">
    <citation type="journal article" date="2019" name="Syst. Appl. Microbiol.">
        <title>Characterization of Bifidobacterium species in feaces of the Egyptian fruit bat: Description of B. vespertilionis sp. nov. and B. rousetti sp. nov.</title>
        <authorList>
            <person name="Modesto M."/>
            <person name="Satti M."/>
            <person name="Watanabe K."/>
            <person name="Puglisi E."/>
            <person name="Morelli L."/>
            <person name="Huang C.-H."/>
            <person name="Liou J.-S."/>
            <person name="Miyashita M."/>
            <person name="Tamura T."/>
            <person name="Saito S."/>
            <person name="Mori K."/>
            <person name="Huang L."/>
            <person name="Sciavilla P."/>
            <person name="Sandri C."/>
            <person name="Spiezio C."/>
            <person name="Vitali F."/>
            <person name="Cavalieri D."/>
            <person name="Perpetuini G."/>
            <person name="Tofalo R."/>
            <person name="Bonetti A."/>
            <person name="Arita M."/>
            <person name="Mattarelli P."/>
        </authorList>
    </citation>
    <scope>NUCLEOTIDE SEQUENCE [LARGE SCALE GENOMIC DNA]</scope>
    <source>
        <strain evidence="2 3">RST19</strain>
    </source>
</reference>
<feature type="transmembrane region" description="Helical" evidence="1">
    <location>
        <begin position="114"/>
        <end position="133"/>
    </location>
</feature>
<name>A0A5J5EBT1_9BIFI</name>
<evidence type="ECO:0000313" key="2">
    <source>
        <dbReference type="EMBL" id="KAA8826859.1"/>
    </source>
</evidence>
<proteinExistence type="predicted"/>
<dbReference type="EMBL" id="RZUG01000001">
    <property type="protein sequence ID" value="KAA8826859.1"/>
    <property type="molecule type" value="Genomic_DNA"/>
</dbReference>
<dbReference type="Pfam" id="PF14256">
    <property type="entry name" value="YwiC"/>
    <property type="match status" value="1"/>
</dbReference>
<dbReference type="RefSeq" id="WP_150335090.1">
    <property type="nucleotide sequence ID" value="NZ_RZUG01000001.1"/>
</dbReference>
<gene>
    <name evidence="2" type="ORF">EMO92_00635</name>
</gene>
<feature type="transmembrane region" description="Helical" evidence="1">
    <location>
        <begin position="57"/>
        <end position="76"/>
    </location>
</feature>
<dbReference type="InterPro" id="IPR025576">
    <property type="entry name" value="YwiC"/>
</dbReference>
<organism evidence="2 3">
    <name type="scientific">Bifidobacterium reuteri</name>
    <dbReference type="NCBI Taxonomy" id="983706"/>
    <lineage>
        <taxon>Bacteria</taxon>
        <taxon>Bacillati</taxon>
        <taxon>Actinomycetota</taxon>
        <taxon>Actinomycetes</taxon>
        <taxon>Bifidobacteriales</taxon>
        <taxon>Bifidobacteriaceae</taxon>
        <taxon>Bifidobacterium</taxon>
    </lineage>
</organism>
<evidence type="ECO:0000256" key="1">
    <source>
        <dbReference type="SAM" id="Phobius"/>
    </source>
</evidence>
<keyword evidence="1" id="KW-0812">Transmembrane</keyword>
<feature type="transmembrane region" description="Helical" evidence="1">
    <location>
        <begin position="252"/>
        <end position="278"/>
    </location>
</feature>
<dbReference type="AlphaFoldDB" id="A0A5J5EBT1"/>
<dbReference type="Proteomes" id="UP000326251">
    <property type="component" value="Unassembled WGS sequence"/>
</dbReference>
<feature type="transmembrane region" description="Helical" evidence="1">
    <location>
        <begin position="173"/>
        <end position="191"/>
    </location>
</feature>
<feature type="transmembrane region" description="Helical" evidence="1">
    <location>
        <begin position="88"/>
        <end position="108"/>
    </location>
</feature>
<evidence type="ECO:0000313" key="3">
    <source>
        <dbReference type="Proteomes" id="UP000326251"/>
    </source>
</evidence>
<feature type="transmembrane region" description="Helical" evidence="1">
    <location>
        <begin position="203"/>
        <end position="220"/>
    </location>
</feature>
<accession>A0A5J5EBT1</accession>
<keyword evidence="1" id="KW-1133">Transmembrane helix</keyword>
<protein>
    <recommendedName>
        <fullName evidence="4">YwiC-like family protein</fullName>
    </recommendedName>
</protein>